<evidence type="ECO:0000313" key="1">
    <source>
        <dbReference type="EMBL" id="EOB06246.1"/>
    </source>
</evidence>
<accession>R0K7S5</accession>
<name>R0K7S5_ANAPL</name>
<dbReference type="Proteomes" id="UP000296049">
    <property type="component" value="Unassembled WGS sequence"/>
</dbReference>
<dbReference type="AlphaFoldDB" id="R0K7S5"/>
<organism evidence="1 2">
    <name type="scientific">Anas platyrhynchos</name>
    <name type="common">Mallard</name>
    <name type="synonym">Anas boschas</name>
    <dbReference type="NCBI Taxonomy" id="8839"/>
    <lineage>
        <taxon>Eukaryota</taxon>
        <taxon>Metazoa</taxon>
        <taxon>Chordata</taxon>
        <taxon>Craniata</taxon>
        <taxon>Vertebrata</taxon>
        <taxon>Euteleostomi</taxon>
        <taxon>Archelosauria</taxon>
        <taxon>Archosauria</taxon>
        <taxon>Dinosauria</taxon>
        <taxon>Saurischia</taxon>
        <taxon>Theropoda</taxon>
        <taxon>Coelurosauria</taxon>
        <taxon>Aves</taxon>
        <taxon>Neognathae</taxon>
        <taxon>Galloanserae</taxon>
        <taxon>Anseriformes</taxon>
        <taxon>Anatidae</taxon>
        <taxon>Anatinae</taxon>
        <taxon>Anas</taxon>
    </lineage>
</organism>
<sequence length="217" mass="23949">MRSKDMQLIYTGGDLFHEDLEQLSVSGVSACTAKQGIQNTADLQRLTILHVLCLIAAMHRLSCACTTFCMHVPLLCDCVKETQRHLVTPLGEALWVPGGREGQQDIVLRVEVSAIQMKAMTISEVTCKRLWISIRILTRQLETGNVVVDGPEQKPTKSITTCIEEATFNTCWAESLVLGTAVLWEQHPSHSVSMSRGPFGSAPLLVQSQKNDLFGKQ</sequence>
<keyword evidence="2" id="KW-1185">Reference proteome</keyword>
<evidence type="ECO:0000313" key="2">
    <source>
        <dbReference type="Proteomes" id="UP000296049"/>
    </source>
</evidence>
<protein>
    <submittedName>
        <fullName evidence="1">Uncharacterized protein</fullName>
    </submittedName>
</protein>
<gene>
    <name evidence="1" type="ORF">Anapl_07741</name>
</gene>
<dbReference type="EMBL" id="KB742627">
    <property type="protein sequence ID" value="EOB06246.1"/>
    <property type="molecule type" value="Genomic_DNA"/>
</dbReference>
<proteinExistence type="predicted"/>
<reference evidence="2" key="1">
    <citation type="journal article" date="2013" name="Nat. Genet.">
        <title>The duck genome and transcriptome provide insight into an avian influenza virus reservoir species.</title>
        <authorList>
            <person name="Huang Y."/>
            <person name="Li Y."/>
            <person name="Burt D.W."/>
            <person name="Chen H."/>
            <person name="Zhang Y."/>
            <person name="Qian W."/>
            <person name="Kim H."/>
            <person name="Gan S."/>
            <person name="Zhao Y."/>
            <person name="Li J."/>
            <person name="Yi K."/>
            <person name="Feng H."/>
            <person name="Zhu P."/>
            <person name="Li B."/>
            <person name="Liu Q."/>
            <person name="Fairley S."/>
            <person name="Magor K.E."/>
            <person name="Du Z."/>
            <person name="Hu X."/>
            <person name="Goodman L."/>
            <person name="Tafer H."/>
            <person name="Vignal A."/>
            <person name="Lee T."/>
            <person name="Kim K.W."/>
            <person name="Sheng Z."/>
            <person name="An Y."/>
            <person name="Searle S."/>
            <person name="Herrero J."/>
            <person name="Groenen M.A."/>
            <person name="Crooijmans R.P."/>
            <person name="Faraut T."/>
            <person name="Cai Q."/>
            <person name="Webster R.G."/>
            <person name="Aldridge J.R."/>
            <person name="Warren W.C."/>
            <person name="Bartschat S."/>
            <person name="Kehr S."/>
            <person name="Marz M."/>
            <person name="Stadler P.F."/>
            <person name="Smith J."/>
            <person name="Kraus R.H."/>
            <person name="Zhao Y."/>
            <person name="Ren L."/>
            <person name="Fei J."/>
            <person name="Morisson M."/>
            <person name="Kaiser P."/>
            <person name="Griffin D.K."/>
            <person name="Rao M."/>
            <person name="Pitel F."/>
            <person name="Wang J."/>
            <person name="Li N."/>
        </authorList>
    </citation>
    <scope>NUCLEOTIDE SEQUENCE [LARGE SCALE GENOMIC DNA]</scope>
</reference>